<protein>
    <submittedName>
        <fullName evidence="2">Uncharacterized protein</fullName>
    </submittedName>
</protein>
<evidence type="ECO:0000313" key="2">
    <source>
        <dbReference type="EMBL" id="CAF0954430.1"/>
    </source>
</evidence>
<name>A0A814DI33_9BILA</name>
<feature type="compositionally biased region" description="Basic and acidic residues" evidence="1">
    <location>
        <begin position="8"/>
        <end position="20"/>
    </location>
</feature>
<dbReference type="Proteomes" id="UP000663879">
    <property type="component" value="Unassembled WGS sequence"/>
</dbReference>
<sequence length="133" mass="15556">MSLNIPVEIERKGSMEERGHGSKHHSKSFEMLERTPYEQDVLHRYYQKIGHTKATHGVLHHGDVLHSFTPDEQKIIHSFLHEIGQKAYHARVLKKELKDLESLFGIDYELHILNQYYQQMTTSSHSSSFTKTI</sequence>
<dbReference type="EMBL" id="CAJNOC010002843">
    <property type="protein sequence ID" value="CAF0954430.1"/>
    <property type="molecule type" value="Genomic_DNA"/>
</dbReference>
<evidence type="ECO:0000313" key="3">
    <source>
        <dbReference type="Proteomes" id="UP000663879"/>
    </source>
</evidence>
<comment type="caution">
    <text evidence="2">The sequence shown here is derived from an EMBL/GenBank/DDBJ whole genome shotgun (WGS) entry which is preliminary data.</text>
</comment>
<accession>A0A814DI33</accession>
<reference evidence="2" key="1">
    <citation type="submission" date="2021-02" db="EMBL/GenBank/DDBJ databases">
        <authorList>
            <person name="Nowell W R."/>
        </authorList>
    </citation>
    <scope>NUCLEOTIDE SEQUENCE</scope>
    <source>
        <strain evidence="2">Ploen Becks lab</strain>
    </source>
</reference>
<evidence type="ECO:0000256" key="1">
    <source>
        <dbReference type="SAM" id="MobiDB-lite"/>
    </source>
</evidence>
<gene>
    <name evidence="2" type="ORF">OXX778_LOCUS14118</name>
</gene>
<proteinExistence type="predicted"/>
<keyword evidence="3" id="KW-1185">Reference proteome</keyword>
<dbReference type="AlphaFoldDB" id="A0A814DI33"/>
<dbReference type="OrthoDB" id="10241914at2759"/>
<organism evidence="2 3">
    <name type="scientific">Brachionus calyciflorus</name>
    <dbReference type="NCBI Taxonomy" id="104777"/>
    <lineage>
        <taxon>Eukaryota</taxon>
        <taxon>Metazoa</taxon>
        <taxon>Spiralia</taxon>
        <taxon>Gnathifera</taxon>
        <taxon>Rotifera</taxon>
        <taxon>Eurotatoria</taxon>
        <taxon>Monogononta</taxon>
        <taxon>Pseudotrocha</taxon>
        <taxon>Ploima</taxon>
        <taxon>Brachionidae</taxon>
        <taxon>Brachionus</taxon>
    </lineage>
</organism>
<feature type="region of interest" description="Disordered" evidence="1">
    <location>
        <begin position="1"/>
        <end position="27"/>
    </location>
</feature>